<dbReference type="EMBL" id="SUNJ01002179">
    <property type="protein sequence ID" value="TPP66170.1"/>
    <property type="molecule type" value="Genomic_DNA"/>
</dbReference>
<organism evidence="1 2">
    <name type="scientific">Fasciola gigantica</name>
    <name type="common">Giant liver fluke</name>
    <dbReference type="NCBI Taxonomy" id="46835"/>
    <lineage>
        <taxon>Eukaryota</taxon>
        <taxon>Metazoa</taxon>
        <taxon>Spiralia</taxon>
        <taxon>Lophotrochozoa</taxon>
        <taxon>Platyhelminthes</taxon>
        <taxon>Trematoda</taxon>
        <taxon>Digenea</taxon>
        <taxon>Plagiorchiida</taxon>
        <taxon>Echinostomata</taxon>
        <taxon>Echinostomatoidea</taxon>
        <taxon>Fasciolidae</taxon>
        <taxon>Fasciola</taxon>
    </lineage>
</organism>
<dbReference type="Gene3D" id="2.130.10.10">
    <property type="entry name" value="YVTN repeat-like/Quinoprotein amine dehydrogenase"/>
    <property type="match status" value="1"/>
</dbReference>
<keyword evidence="2" id="KW-1185">Reference proteome</keyword>
<dbReference type="OrthoDB" id="10002389at2759"/>
<dbReference type="SUPFAM" id="SSF50969">
    <property type="entry name" value="YVTN repeat-like/Quinoprotein amine dehydrogenase"/>
    <property type="match status" value="1"/>
</dbReference>
<gene>
    <name evidence="1" type="ORF">FGIG_09820</name>
</gene>
<name>A0A504ZAB1_FASGI</name>
<dbReference type="Proteomes" id="UP000316759">
    <property type="component" value="Unassembled WGS sequence"/>
</dbReference>
<dbReference type="InterPro" id="IPR011044">
    <property type="entry name" value="Quino_amine_DH_bsu"/>
</dbReference>
<evidence type="ECO:0000313" key="1">
    <source>
        <dbReference type="EMBL" id="TPP66170.1"/>
    </source>
</evidence>
<sequence length="303" mass="32537">MTIWPASAAGSVQSKIPIYYLAHIGPGEDESSGHMKGADIEILQLPDNVIVSSTSVDQHGPASSGLSNLGMCMALQGISESDSADPPGRCLLITAFESGHLFLLSRGQVLARLDNALGEAVPIMSLTVLSHPEIKSTCLIALGGPSPEVSSQPARTLAFVKLSWDTGDHHKANLIPMRDKLPVRSCGVSSMMWRSDARILAIGQWDGDIRLIETKHTRNWRVHQLGWLASLGAIDSGELLGEWAATTVREPHGPIIDQQSTTVRALLFTPESHWLISSAPASAGAMGSLLLWDVYRTKDDVNP</sequence>
<reference evidence="1 2" key="1">
    <citation type="submission" date="2019-04" db="EMBL/GenBank/DDBJ databases">
        <title>Annotation for the trematode Fasciola gigantica.</title>
        <authorList>
            <person name="Choi Y.-J."/>
        </authorList>
    </citation>
    <scope>NUCLEOTIDE SEQUENCE [LARGE SCALE GENOMIC DNA]</scope>
    <source>
        <strain evidence="1">Uganda_cow_1</strain>
    </source>
</reference>
<comment type="caution">
    <text evidence="1">The sequence shown here is derived from an EMBL/GenBank/DDBJ whole genome shotgun (WGS) entry which is preliminary data.</text>
</comment>
<dbReference type="STRING" id="46835.A0A504ZAB1"/>
<dbReference type="AlphaFoldDB" id="A0A504ZAB1"/>
<dbReference type="InterPro" id="IPR015943">
    <property type="entry name" value="WD40/YVTN_repeat-like_dom_sf"/>
</dbReference>
<protein>
    <submittedName>
        <fullName evidence="1">Uncharacterized protein</fullName>
    </submittedName>
</protein>
<evidence type="ECO:0000313" key="2">
    <source>
        <dbReference type="Proteomes" id="UP000316759"/>
    </source>
</evidence>
<accession>A0A504ZAB1</accession>
<proteinExistence type="predicted"/>